<dbReference type="UniPathway" id="UPA00143"/>
<dbReference type="InterPro" id="IPR047098">
    <property type="entry name" value="KEAP1_BACK"/>
</dbReference>
<dbReference type="GO" id="GO:0071379">
    <property type="term" value="P:cellular response to prostaglandin stimulus"/>
    <property type="evidence" value="ECO:0007669"/>
    <property type="project" value="UniProtKB-ARBA"/>
</dbReference>
<proteinExistence type="inferred from homology"/>
<evidence type="ECO:0000256" key="3">
    <source>
        <dbReference type="ARBA" id="ARBA00004651"/>
    </source>
</evidence>
<dbReference type="Pfam" id="PF13855">
    <property type="entry name" value="LRR_8"/>
    <property type="match status" value="2"/>
</dbReference>
<dbReference type="InterPro" id="IPR030563">
    <property type="entry name" value="KEAP1_BTB_POZ_dom"/>
</dbReference>
<keyword evidence="18" id="KW-1015">Disulfide bond</keyword>
<evidence type="ECO:0000256" key="11">
    <source>
        <dbReference type="ARBA" id="ARBA00022614"/>
    </source>
</evidence>
<keyword evidence="7" id="KW-0880">Kelch repeat</keyword>
<dbReference type="Pfam" id="PF07707">
    <property type="entry name" value="BACK"/>
    <property type="match status" value="1"/>
</dbReference>
<dbReference type="Proteomes" id="UP000579812">
    <property type="component" value="Unassembled WGS sequence"/>
</dbReference>
<evidence type="ECO:0000256" key="10">
    <source>
        <dbReference type="ARBA" id="ARBA00022490"/>
    </source>
</evidence>
<comment type="caution">
    <text evidence="27">The sequence shown here is derived from an EMBL/GenBank/DDBJ whole genome shotgun (WGS) entry which is preliminary data.</text>
</comment>
<dbReference type="GO" id="GO:0071466">
    <property type="term" value="P:cellular response to xenobiotic stimulus"/>
    <property type="evidence" value="ECO:0007669"/>
    <property type="project" value="UniProtKB-ARBA"/>
</dbReference>
<comment type="similarity">
    <text evidence="6">Belongs to the LRRC8 family.</text>
</comment>
<dbReference type="FunFam" id="2.120.10.80:FF:000024">
    <property type="entry name" value="Kelch-like ECH-associated protein 1"/>
    <property type="match status" value="1"/>
</dbReference>
<feature type="transmembrane region" description="Helical" evidence="25">
    <location>
        <begin position="793"/>
        <end position="813"/>
    </location>
</feature>
<keyword evidence="11" id="KW-0433">Leucine-rich repeat</keyword>
<keyword evidence="17 25" id="KW-0472">Membrane</keyword>
<comment type="catalytic activity">
    <reaction evidence="21">
        <text>iodide(out) = iodide(in)</text>
        <dbReference type="Rhea" id="RHEA:66324"/>
        <dbReference type="ChEBI" id="CHEBI:16382"/>
    </reaction>
</comment>
<dbReference type="Pfam" id="PF00651">
    <property type="entry name" value="BTB"/>
    <property type="match status" value="1"/>
</dbReference>
<evidence type="ECO:0000256" key="20">
    <source>
        <dbReference type="ARBA" id="ARBA00023303"/>
    </source>
</evidence>
<dbReference type="SUPFAM" id="SSF117281">
    <property type="entry name" value="Kelch motif"/>
    <property type="match status" value="1"/>
</dbReference>
<dbReference type="SMART" id="SM00369">
    <property type="entry name" value="LRR_TYP"/>
    <property type="match status" value="8"/>
</dbReference>
<feature type="domain" description="BTB" evidence="26">
    <location>
        <begin position="50"/>
        <end position="122"/>
    </location>
</feature>
<evidence type="ECO:0000256" key="16">
    <source>
        <dbReference type="ARBA" id="ARBA00023065"/>
    </source>
</evidence>
<keyword evidence="12 25" id="KW-0812">Transmembrane</keyword>
<dbReference type="Pfam" id="PF24681">
    <property type="entry name" value="Kelch_KLHDC2_KLHL20_DRC7"/>
    <property type="match status" value="1"/>
</dbReference>
<dbReference type="CDD" id="cd18458">
    <property type="entry name" value="BACK_KLHL19_KEAP1"/>
    <property type="match status" value="1"/>
</dbReference>
<evidence type="ECO:0000256" key="9">
    <source>
        <dbReference type="ARBA" id="ARBA00022475"/>
    </source>
</evidence>
<evidence type="ECO:0000259" key="26">
    <source>
        <dbReference type="PROSITE" id="PS50097"/>
    </source>
</evidence>
<dbReference type="GO" id="GO:0034220">
    <property type="term" value="P:monoatomic ion transmembrane transport"/>
    <property type="evidence" value="ECO:0007669"/>
    <property type="project" value="UniProtKB-KW"/>
</dbReference>
<evidence type="ECO:0000256" key="23">
    <source>
        <dbReference type="ARBA" id="ARBA00024167"/>
    </source>
</evidence>
<dbReference type="InterPro" id="IPR006652">
    <property type="entry name" value="Kelch_1"/>
</dbReference>
<evidence type="ECO:0000313" key="27">
    <source>
        <dbReference type="EMBL" id="KAF4111751.1"/>
    </source>
</evidence>
<sequence length="1465" mass="164949">MYTASGMTECKAEVTPSARNGHRVFSYTLESHTAAAFSIMNELRLERQLCDVTLRVKYNQLEAVDFVAHKVVLASSSPVFRAMFTNGLKECGMEVVPIEGIHPKVMGRLIEFAYTASISVGEKCVIHVMNGAVMYQIDSVVKACCDFLVQQLDPSNAIGIASFAEQISCTELHQKAREYIYMNFSQVATQEEFFNLSHCQLVTLISRDELNVRCESEVFHACVEWVQYDRENRRPYVQALLQAVRCHSLTPLFLQRQLERFDWDAQSKDYLSQIFQDLTLHKPTKVIPCRTPKVPQLIYTAGGYFRQSLSYLEAFNPCSGAWLRLADLQVPRSGLAACVISGLLYAVGGRNNAPDGNMDSSMLDCYNPMNNCWLPCAPMSVPRNRIGLGVIDGMIYAVGGSHGCVHHNSVERYDPERDCWQLVAPMLSRRIGVGVAVINRLLYAVGGFDGTHRLSSAECYNPERDEWRTIASMNTVRSGAGVCALGNYIYVMGGYDGTNQLNSVERYDVETDGWSFIASMSHRRSALGVTAHHGRIYVLGGYDGNTFLDSVECYDPETDSWSEVTNMTSGRSGVGVAPVSLAHNTSVVLMNLSLSAQENRRAPASSVCVFLSWSRVKASRASRASRVSGRRCSSGETPLQRLADAVLVRNRRADWTCPSPLAGVKMIPVNEFRSITSEQNPQFRVLKPWWDVLSEYLGIAMLMIGVFGCTLQLTQDKISCLPNRFTDLSGGDRDCSHLRQDKENESLWEFAITKHLAPNVVEVFGRKNGLDIHQYEFVNHFCYERAVHWYGKYFPYLVVIHSMIFMVASSFWFKFPGTSSKIELFVIILGKCFDSPWTTRAISEVYEERREERMVVWRKNTMTKSDDNAASPIRSSIKSVSDQTSSEATASLLDKKEGEQAKALFEKVKKFRTHVEEADLLYFMYVLQTALKVFKFALITVYSVALVPNIQIVVMCSVPPDLTGFAAFCCNYNKAHLFSKLAYCYICLVGVYGLLCVYSLYWLFHRPLKEYSFEAVRLETGINDIPDVKNDFAFLLHLSDQYDALYSKRFAVFLSEVSECRLRQLNLNHEWTADKLRARLTRNAGERLELHLFLLPGLPDTVFEISEVESLKLELISNVTVPGIISQLTALQELVLNHSPAKLQLAALSHLRENLKVLRLGFEGPEQVPLWMYTLQSLEELHLSGALSTELSRSPALDSLRELKNLRVLTLRCKLTKIPPSVVDVSGQLLRLCIHNEGTRLQVYNSLKKLGNLSALELTGCGLERIPSAVFSLSLLQELDLRENRLTAVEEILSLQHCRRLTVLKLWHNDISCVPEHISKLRALETLDLSWNKIRKLPPRLCYCTKLRHLDLSHNQLSSLPSEIGVLQCLQFLSVAFNSLESLPEELFSCKRLQVLALGNNSISSLSPRVGNLAQLIRLELKGNRLESLPAEIADCVSLRLAALVVEDGLMDLLPPDVKDRMKHR</sequence>
<evidence type="ECO:0000256" key="19">
    <source>
        <dbReference type="ARBA" id="ARBA00023242"/>
    </source>
</evidence>
<dbReference type="SUPFAM" id="SSF54695">
    <property type="entry name" value="POZ domain"/>
    <property type="match status" value="1"/>
</dbReference>
<keyword evidence="20" id="KW-0407">Ion channel</keyword>
<dbReference type="InterPro" id="IPR000210">
    <property type="entry name" value="BTB/POZ_dom"/>
</dbReference>
<evidence type="ECO:0000256" key="12">
    <source>
        <dbReference type="ARBA" id="ARBA00022692"/>
    </source>
</evidence>
<dbReference type="SMART" id="SM00875">
    <property type="entry name" value="BACK"/>
    <property type="match status" value="1"/>
</dbReference>
<dbReference type="InterPro" id="IPR003591">
    <property type="entry name" value="Leu-rich_rpt_typical-subtyp"/>
</dbReference>
<organism evidence="27 28">
    <name type="scientific">Onychostoma macrolepis</name>
    <dbReference type="NCBI Taxonomy" id="369639"/>
    <lineage>
        <taxon>Eukaryota</taxon>
        <taxon>Metazoa</taxon>
        <taxon>Chordata</taxon>
        <taxon>Craniata</taxon>
        <taxon>Vertebrata</taxon>
        <taxon>Euteleostomi</taxon>
        <taxon>Actinopterygii</taxon>
        <taxon>Neopterygii</taxon>
        <taxon>Teleostei</taxon>
        <taxon>Ostariophysi</taxon>
        <taxon>Cypriniformes</taxon>
        <taxon>Cyprinidae</taxon>
        <taxon>Acrossocheilinae</taxon>
        <taxon>Onychostoma</taxon>
    </lineage>
</organism>
<keyword evidence="8" id="KW-0813">Transport</keyword>
<dbReference type="SMART" id="SM00612">
    <property type="entry name" value="Kelch"/>
    <property type="match status" value="6"/>
</dbReference>
<evidence type="ECO:0000313" key="28">
    <source>
        <dbReference type="Proteomes" id="UP000579812"/>
    </source>
</evidence>
<dbReference type="InterPro" id="IPR021040">
    <property type="entry name" value="LRRC8_Pannexin-like"/>
</dbReference>
<evidence type="ECO:0000256" key="18">
    <source>
        <dbReference type="ARBA" id="ARBA00023157"/>
    </source>
</evidence>
<dbReference type="Gene3D" id="3.80.10.10">
    <property type="entry name" value="Ribonuclease Inhibitor"/>
    <property type="match status" value="2"/>
</dbReference>
<dbReference type="Gene3D" id="1.25.40.420">
    <property type="match status" value="1"/>
</dbReference>
<dbReference type="PANTHER" id="PTHR24412:SF162">
    <property type="entry name" value="KELCH-LIKE ECH-ASSOCIATED PROTEIN 1"/>
    <property type="match status" value="1"/>
</dbReference>
<evidence type="ECO:0000256" key="1">
    <source>
        <dbReference type="ARBA" id="ARBA00004123"/>
    </source>
</evidence>
<accession>A0A7J6CXF3</accession>
<keyword evidence="28" id="KW-1185">Reference proteome</keyword>
<keyword evidence="9" id="KW-1003">Cell membrane</keyword>
<keyword evidence="15 25" id="KW-1133">Transmembrane helix</keyword>
<evidence type="ECO:0000256" key="15">
    <source>
        <dbReference type="ARBA" id="ARBA00022989"/>
    </source>
</evidence>
<dbReference type="GO" id="GO:0005634">
    <property type="term" value="C:nucleus"/>
    <property type="evidence" value="ECO:0007669"/>
    <property type="project" value="UniProtKB-SubCell"/>
</dbReference>
<feature type="transmembrane region" description="Helical" evidence="25">
    <location>
        <begin position="982"/>
        <end position="1004"/>
    </location>
</feature>
<dbReference type="GO" id="GO:0006511">
    <property type="term" value="P:ubiquitin-dependent protein catabolic process"/>
    <property type="evidence" value="ECO:0007669"/>
    <property type="project" value="UniProtKB-ARBA"/>
</dbReference>
<gene>
    <name evidence="27" type="ORF">G5714_006546</name>
</gene>
<dbReference type="InterPro" id="IPR011333">
    <property type="entry name" value="SKP1/BTB/POZ_sf"/>
</dbReference>
<dbReference type="GO" id="GO:0005886">
    <property type="term" value="C:plasma membrane"/>
    <property type="evidence" value="ECO:0007669"/>
    <property type="project" value="UniProtKB-SubCell"/>
</dbReference>
<comment type="function">
    <text evidence="24">Substrate-specific adapter of a BCR (BTB-CUL3-RBX1) E3 ubiquitin ligase complex that regulates the response to oxidative stress by targeting nfe2l2/nrf2 for ubiquitination. Keap1 acts as a key sensor of oxidative and electrophilic stress: in normal conditions, the BCR(KEAP1) complex mediates ubiquitination and degradation of nfe2l2/nrf2, a transcription factor regulating expression of many cytoprotective genes. In response to oxidative stress, different electrophile metabolites trigger non-enzymatic covalent modifications of highly reactive cysteine residues in KEAP1, leading to inactivate the ubiquitin ligase activity of the BCR(KEAP1) complex, promoting nfe2l2/nrf2 nuclear accumulation and expression of phase II detoxifying enzymes.</text>
</comment>
<keyword evidence="13" id="KW-0677">Repeat</keyword>
<evidence type="ECO:0000256" key="13">
    <source>
        <dbReference type="ARBA" id="ARBA00022737"/>
    </source>
</evidence>
<dbReference type="GO" id="GO:0005737">
    <property type="term" value="C:cytoplasm"/>
    <property type="evidence" value="ECO:0007669"/>
    <property type="project" value="UniProtKB-SubCell"/>
</dbReference>
<protein>
    <recommendedName>
        <fullName evidence="26">BTB domain-containing protein</fullName>
    </recommendedName>
</protein>
<comment type="similarity">
    <text evidence="5">Belongs to the KEAP1 family.</text>
</comment>
<evidence type="ECO:0000256" key="21">
    <source>
        <dbReference type="ARBA" id="ARBA00024145"/>
    </source>
</evidence>
<name>A0A7J6CXF3_9TELE</name>
<keyword evidence="14" id="KW-0833">Ubl conjugation pathway</keyword>
<evidence type="ECO:0000256" key="22">
    <source>
        <dbReference type="ARBA" id="ARBA00024158"/>
    </source>
</evidence>
<dbReference type="SUPFAM" id="SSF52058">
    <property type="entry name" value="L domain-like"/>
    <property type="match status" value="1"/>
</dbReference>
<dbReference type="Pfam" id="PF01344">
    <property type="entry name" value="Kelch_1"/>
    <property type="match status" value="3"/>
</dbReference>
<dbReference type="InterPro" id="IPR001611">
    <property type="entry name" value="Leu-rich_rpt"/>
</dbReference>
<keyword evidence="10" id="KW-0963">Cytoplasm</keyword>
<dbReference type="InterPro" id="IPR032675">
    <property type="entry name" value="LRR_dom_sf"/>
</dbReference>
<evidence type="ECO:0000256" key="5">
    <source>
        <dbReference type="ARBA" id="ARBA00005288"/>
    </source>
</evidence>
<dbReference type="InterPro" id="IPR011705">
    <property type="entry name" value="BACK"/>
</dbReference>
<dbReference type="Gene3D" id="3.30.710.10">
    <property type="entry name" value="Potassium Channel Kv1.1, Chain A"/>
    <property type="match status" value="1"/>
</dbReference>
<dbReference type="SMART" id="SM00364">
    <property type="entry name" value="LRR_BAC"/>
    <property type="match status" value="4"/>
</dbReference>
<comment type="pathway">
    <text evidence="4">Protein modification; protein ubiquitination.</text>
</comment>
<dbReference type="PROSITE" id="PS51450">
    <property type="entry name" value="LRR"/>
    <property type="match status" value="3"/>
</dbReference>
<dbReference type="CDD" id="cd18248">
    <property type="entry name" value="BTB_POZ_KLHL19_KEAP1"/>
    <property type="match status" value="1"/>
</dbReference>
<evidence type="ECO:0000256" key="8">
    <source>
        <dbReference type="ARBA" id="ARBA00022448"/>
    </source>
</evidence>
<evidence type="ECO:0000256" key="7">
    <source>
        <dbReference type="ARBA" id="ARBA00022441"/>
    </source>
</evidence>
<comment type="catalytic activity">
    <reaction evidence="22">
        <text>taurine(out) = taurine(in)</text>
        <dbReference type="Rhea" id="RHEA:66328"/>
        <dbReference type="ChEBI" id="CHEBI:507393"/>
    </reaction>
</comment>
<evidence type="ECO:0000256" key="4">
    <source>
        <dbReference type="ARBA" id="ARBA00004906"/>
    </source>
</evidence>
<evidence type="ECO:0000256" key="2">
    <source>
        <dbReference type="ARBA" id="ARBA00004496"/>
    </source>
</evidence>
<dbReference type="PROSITE" id="PS50097">
    <property type="entry name" value="BTB"/>
    <property type="match status" value="1"/>
</dbReference>
<evidence type="ECO:0000256" key="24">
    <source>
        <dbReference type="ARBA" id="ARBA00056937"/>
    </source>
</evidence>
<dbReference type="PANTHER" id="PTHR24412">
    <property type="entry name" value="KELCH PROTEIN"/>
    <property type="match status" value="1"/>
</dbReference>
<dbReference type="Gene3D" id="2.120.10.80">
    <property type="entry name" value="Kelch-type beta propeller"/>
    <property type="match status" value="1"/>
</dbReference>
<keyword evidence="19" id="KW-0539">Nucleus</keyword>
<comment type="subcellular location">
    <subcellularLocation>
        <location evidence="3">Cell membrane</location>
        <topology evidence="3">Multi-pass membrane protein</topology>
    </subcellularLocation>
    <subcellularLocation>
        <location evidence="2">Cytoplasm</location>
    </subcellularLocation>
    <subcellularLocation>
        <location evidence="1">Nucleus</location>
    </subcellularLocation>
</comment>
<evidence type="ECO:0000256" key="17">
    <source>
        <dbReference type="ARBA" id="ARBA00023136"/>
    </source>
</evidence>
<dbReference type="EMBL" id="JAAMOB010000006">
    <property type="protein sequence ID" value="KAF4111751.1"/>
    <property type="molecule type" value="Genomic_DNA"/>
</dbReference>
<dbReference type="SMART" id="SM00225">
    <property type="entry name" value="BTB"/>
    <property type="match status" value="1"/>
</dbReference>
<comment type="catalytic activity">
    <reaction evidence="23">
        <text>chloride(in) = chloride(out)</text>
        <dbReference type="Rhea" id="RHEA:29823"/>
        <dbReference type="ChEBI" id="CHEBI:17996"/>
    </reaction>
</comment>
<dbReference type="GO" id="GO:0030536">
    <property type="term" value="P:larval feeding behavior"/>
    <property type="evidence" value="ECO:0007669"/>
    <property type="project" value="UniProtKB-ARBA"/>
</dbReference>
<dbReference type="FunFam" id="3.30.710.10:FF:000001">
    <property type="entry name" value="Kelch-like family member 20"/>
    <property type="match status" value="1"/>
</dbReference>
<keyword evidence="16" id="KW-0406">Ion transport</keyword>
<reference evidence="27 28" key="1">
    <citation type="submission" date="2020-04" db="EMBL/GenBank/DDBJ databases">
        <title>Chromosome-level genome assembly of a cyprinid fish Onychostoma macrolepis by integration of Nanopore Sequencing, Bionano and Hi-C technology.</title>
        <authorList>
            <person name="Wang D."/>
        </authorList>
    </citation>
    <scope>NUCLEOTIDE SEQUENCE [LARGE SCALE GENOMIC DNA]</scope>
    <source>
        <strain evidence="27">SWU-2019</strain>
        <tissue evidence="27">Muscle</tissue>
    </source>
</reference>
<dbReference type="GO" id="GO:0016567">
    <property type="term" value="P:protein ubiquitination"/>
    <property type="evidence" value="ECO:0007669"/>
    <property type="project" value="UniProtKB-UniPathway"/>
</dbReference>
<dbReference type="InterPro" id="IPR015915">
    <property type="entry name" value="Kelch-typ_b-propeller"/>
</dbReference>
<evidence type="ECO:0000256" key="25">
    <source>
        <dbReference type="SAM" id="Phobius"/>
    </source>
</evidence>
<dbReference type="Pfam" id="PF12534">
    <property type="entry name" value="Pannexin_like"/>
    <property type="match status" value="1"/>
</dbReference>
<dbReference type="FunFam" id="1.25.40.420:FF:000001">
    <property type="entry name" value="Kelch-like family member 12"/>
    <property type="match status" value="1"/>
</dbReference>
<feature type="transmembrane region" description="Helical" evidence="25">
    <location>
        <begin position="920"/>
        <end position="944"/>
    </location>
</feature>
<evidence type="ECO:0000256" key="14">
    <source>
        <dbReference type="ARBA" id="ARBA00022786"/>
    </source>
</evidence>
<evidence type="ECO:0000256" key="6">
    <source>
        <dbReference type="ARBA" id="ARBA00010471"/>
    </source>
</evidence>